<dbReference type="Proteomes" id="UP000646548">
    <property type="component" value="Unassembled WGS sequence"/>
</dbReference>
<evidence type="ECO:0000313" key="2">
    <source>
        <dbReference type="EMBL" id="KAF6719831.1"/>
    </source>
</evidence>
<proteinExistence type="predicted"/>
<protein>
    <submittedName>
        <fullName evidence="2">Uncharacterized protein</fullName>
    </submittedName>
</protein>
<reference evidence="2" key="1">
    <citation type="journal article" name="BMC Genomics">
        <title>Long-read sequencing and de novo genome assembly of marine medaka (Oryzias melastigma).</title>
        <authorList>
            <person name="Liang P."/>
            <person name="Saqib H.S.A."/>
            <person name="Ni X."/>
            <person name="Shen Y."/>
        </authorList>
    </citation>
    <scope>NUCLEOTIDE SEQUENCE</scope>
    <source>
        <strain evidence="2">Bigg-433</strain>
    </source>
</reference>
<accession>A0A834C4P6</accession>
<sequence length="89" mass="10362">MRHPDIRHNYRDNEHECECKCDWKQCAHARLFSCLSVEVGRGSDWLEMTSSSTEPLLEKDELIVCEAESHSADRRTHLHGDRSPAAERR</sequence>
<evidence type="ECO:0000256" key="1">
    <source>
        <dbReference type="SAM" id="MobiDB-lite"/>
    </source>
</evidence>
<gene>
    <name evidence="2" type="ORF">FQA47_018587</name>
</gene>
<name>A0A834C4P6_ORYME</name>
<comment type="caution">
    <text evidence="2">The sequence shown here is derived from an EMBL/GenBank/DDBJ whole genome shotgun (WGS) entry which is preliminary data.</text>
</comment>
<dbReference type="AlphaFoldDB" id="A0A834C4P6"/>
<evidence type="ECO:0000313" key="3">
    <source>
        <dbReference type="Proteomes" id="UP000646548"/>
    </source>
</evidence>
<organism evidence="2 3">
    <name type="scientific">Oryzias melastigma</name>
    <name type="common">Marine medaka</name>
    <dbReference type="NCBI Taxonomy" id="30732"/>
    <lineage>
        <taxon>Eukaryota</taxon>
        <taxon>Metazoa</taxon>
        <taxon>Chordata</taxon>
        <taxon>Craniata</taxon>
        <taxon>Vertebrata</taxon>
        <taxon>Euteleostomi</taxon>
        <taxon>Actinopterygii</taxon>
        <taxon>Neopterygii</taxon>
        <taxon>Teleostei</taxon>
        <taxon>Neoteleostei</taxon>
        <taxon>Acanthomorphata</taxon>
        <taxon>Ovalentaria</taxon>
        <taxon>Atherinomorphae</taxon>
        <taxon>Beloniformes</taxon>
        <taxon>Adrianichthyidae</taxon>
        <taxon>Oryziinae</taxon>
        <taxon>Oryzias</taxon>
    </lineage>
</organism>
<dbReference type="EMBL" id="WKFB01000553">
    <property type="protein sequence ID" value="KAF6719831.1"/>
    <property type="molecule type" value="Genomic_DNA"/>
</dbReference>
<feature type="region of interest" description="Disordered" evidence="1">
    <location>
        <begin position="70"/>
        <end position="89"/>
    </location>
</feature>